<proteinExistence type="predicted"/>
<comment type="caution">
    <text evidence="1">The sequence shown here is derived from an EMBL/GenBank/DDBJ whole genome shotgun (WGS) entry which is preliminary data.</text>
</comment>
<evidence type="ECO:0000313" key="1">
    <source>
        <dbReference type="EMBL" id="MDD1007165.1"/>
    </source>
</evidence>
<dbReference type="AlphaFoldDB" id="A0A9X4BYW9"/>
<sequence>MDEFSLEKMSDSIHYGRTKEYFREVLSSYQNGNYRSAVVMLWSVAICDIVYKLQNLIDLYDDGSAKAILDEVSKIQELDQKSAAWELKLIDEVNDKTNLLDSSEYENLRYLQKQRHLSAHPVLNRERELHSPNKETVRALIRNTLTDVLIKPPFYTQHILQELLDDISESREILNDRSKVKKYVVNRYFDRTTVPVELNIFRSLWKIVFRVENEQCETNRLINLHVLEVIATRNKALLPEAIRGDVDFFSNLASAGSPLQYLIFFLSENHELFPILSDAARLKVEHYIESDPIGKTAGWFVKENIFKHGDDLQEWIVKDKPVFSSYQFDYILKLSDSEEWQEKFCMIASTYYGVSANYDQADSRFQVSIPQYIKLFNKNSIKYLAGQIEKNSQCHDRGRARHDYTIIKARIDELFGGAFDYTDYYWFSRKLGLAD</sequence>
<name>A0A9X4BYW9_9PSED</name>
<dbReference type="EMBL" id="JAMDHA010000005">
    <property type="protein sequence ID" value="MDD1007165.1"/>
    <property type="molecule type" value="Genomic_DNA"/>
</dbReference>
<gene>
    <name evidence="1" type="ORF">M5G27_06690</name>
</gene>
<dbReference type="Proteomes" id="UP001148185">
    <property type="component" value="Unassembled WGS sequence"/>
</dbReference>
<keyword evidence="2" id="KW-1185">Reference proteome</keyword>
<organism evidence="1 2">
    <name type="scientific">Pseudomonas shahriarae</name>
    <dbReference type="NCBI Taxonomy" id="2745512"/>
    <lineage>
        <taxon>Bacteria</taxon>
        <taxon>Pseudomonadati</taxon>
        <taxon>Pseudomonadota</taxon>
        <taxon>Gammaproteobacteria</taxon>
        <taxon>Pseudomonadales</taxon>
        <taxon>Pseudomonadaceae</taxon>
        <taxon>Pseudomonas</taxon>
    </lineage>
</organism>
<protein>
    <submittedName>
        <fullName evidence="1">Uncharacterized protein</fullName>
    </submittedName>
</protein>
<dbReference type="RefSeq" id="WP_150631399.1">
    <property type="nucleotide sequence ID" value="NZ_JAMDHA010000005.1"/>
</dbReference>
<reference evidence="1 2" key="1">
    <citation type="submission" date="2022-05" db="EMBL/GenBank/DDBJ databases">
        <title>Novel Pseudomonas spp. Isolated from a Rainbow Trout Aquaculture Facility.</title>
        <authorList>
            <person name="Testerman T."/>
            <person name="Graf J."/>
        </authorList>
    </citation>
    <scope>NUCLEOTIDE SEQUENCE [LARGE SCALE GENOMIC DNA]</scope>
    <source>
        <strain evidence="1 2">ID1042</strain>
    </source>
</reference>
<evidence type="ECO:0000313" key="2">
    <source>
        <dbReference type="Proteomes" id="UP001148185"/>
    </source>
</evidence>
<accession>A0A9X4BYW9</accession>